<dbReference type="STRING" id="755732.Fluta_0938"/>
<dbReference type="HOGENOM" id="CLU_3270421_0_0_10"/>
<evidence type="ECO:0000313" key="3">
    <source>
        <dbReference type="Proteomes" id="UP000007463"/>
    </source>
</evidence>
<name>F2IK40_FLUTR</name>
<dbReference type="Proteomes" id="UP000007463">
    <property type="component" value="Chromosome"/>
</dbReference>
<feature type="transmembrane region" description="Helical" evidence="1">
    <location>
        <begin position="17"/>
        <end position="39"/>
    </location>
</feature>
<keyword evidence="1" id="KW-0812">Transmembrane</keyword>
<sequence>MAALTFADIKSDELSQIIFALTFVMIWSSKTSFFLLIFVRH</sequence>
<dbReference type="EMBL" id="CP002542">
    <property type="protein sequence ID" value="AEA42939.1"/>
    <property type="molecule type" value="Genomic_DNA"/>
</dbReference>
<dbReference type="AlphaFoldDB" id="F2IK40"/>
<proteinExistence type="predicted"/>
<evidence type="ECO:0000256" key="1">
    <source>
        <dbReference type="SAM" id="Phobius"/>
    </source>
</evidence>
<keyword evidence="1" id="KW-1133">Transmembrane helix</keyword>
<keyword evidence="3" id="KW-1185">Reference proteome</keyword>
<keyword evidence="1" id="KW-0472">Membrane</keyword>
<reference evidence="2 3" key="1">
    <citation type="journal article" date="2011" name="Stand. Genomic Sci.">
        <title>Complete genome sequence of the gliding freshwater bacterium Fluviicola taffensis type strain (RW262).</title>
        <authorList>
            <person name="Woyke T."/>
            <person name="Chertkov O."/>
            <person name="Lapidus A."/>
            <person name="Nolan M."/>
            <person name="Lucas S."/>
            <person name="Del Rio T.G."/>
            <person name="Tice H."/>
            <person name="Cheng J.F."/>
            <person name="Tapia R."/>
            <person name="Han C."/>
            <person name="Goodwin L."/>
            <person name="Pitluck S."/>
            <person name="Liolios K."/>
            <person name="Pagani I."/>
            <person name="Ivanova N."/>
            <person name="Huntemann M."/>
            <person name="Mavromatis K."/>
            <person name="Mikhailova N."/>
            <person name="Pati A."/>
            <person name="Chen A."/>
            <person name="Palaniappan K."/>
            <person name="Land M."/>
            <person name="Hauser L."/>
            <person name="Brambilla E.M."/>
            <person name="Rohde M."/>
            <person name="Mwirichia R."/>
            <person name="Sikorski J."/>
            <person name="Tindall B.J."/>
            <person name="Goker M."/>
            <person name="Bristow J."/>
            <person name="Eisen J.A."/>
            <person name="Markowitz V."/>
            <person name="Hugenholtz P."/>
            <person name="Klenk H.P."/>
            <person name="Kyrpides N.C."/>
        </authorList>
    </citation>
    <scope>NUCLEOTIDE SEQUENCE [LARGE SCALE GENOMIC DNA]</scope>
    <source>
        <strain evidence="3">DSM 16823 / RW262 / RW262</strain>
    </source>
</reference>
<organism evidence="2 3">
    <name type="scientific">Fluviicola taffensis (strain DSM 16823 / NCIMB 13979 / RW262)</name>
    <dbReference type="NCBI Taxonomy" id="755732"/>
    <lineage>
        <taxon>Bacteria</taxon>
        <taxon>Pseudomonadati</taxon>
        <taxon>Bacteroidota</taxon>
        <taxon>Flavobacteriia</taxon>
        <taxon>Flavobacteriales</taxon>
        <taxon>Crocinitomicaceae</taxon>
        <taxon>Fluviicola</taxon>
    </lineage>
</organism>
<dbReference type="KEGG" id="fte:Fluta_0938"/>
<evidence type="ECO:0000313" key="2">
    <source>
        <dbReference type="EMBL" id="AEA42939.1"/>
    </source>
</evidence>
<protein>
    <submittedName>
        <fullName evidence="2">Uncharacterized protein</fullName>
    </submittedName>
</protein>
<gene>
    <name evidence="2" type="ordered locus">Fluta_0938</name>
</gene>
<accession>F2IK40</accession>
<reference evidence="3" key="2">
    <citation type="submission" date="2011-02" db="EMBL/GenBank/DDBJ databases">
        <title>The complete genome of Fluviicola taffensis DSM 16823.</title>
        <authorList>
            <consortium name="US DOE Joint Genome Institute (JGI-PGF)"/>
            <person name="Lucas S."/>
            <person name="Copeland A."/>
            <person name="Lapidus A."/>
            <person name="Bruce D."/>
            <person name="Goodwin L."/>
            <person name="Pitluck S."/>
            <person name="Kyrpides N."/>
            <person name="Mavromatis K."/>
            <person name="Ivanova N."/>
            <person name="Mikhailova N."/>
            <person name="Pagani I."/>
            <person name="Chertkov O."/>
            <person name="Detter J.C."/>
            <person name="Han C."/>
            <person name="Tapia R."/>
            <person name="Land M."/>
            <person name="Hauser L."/>
            <person name="Markowitz V."/>
            <person name="Cheng J.-F."/>
            <person name="Hugenholtz P."/>
            <person name="Woyke T."/>
            <person name="Wu D."/>
            <person name="Tindall B."/>
            <person name="Pomrenke H.G."/>
            <person name="Brambilla E."/>
            <person name="Klenk H.-P."/>
            <person name="Eisen J.A."/>
        </authorList>
    </citation>
    <scope>NUCLEOTIDE SEQUENCE [LARGE SCALE GENOMIC DNA]</scope>
    <source>
        <strain evidence="3">DSM 16823 / RW262 / RW262</strain>
    </source>
</reference>